<keyword evidence="3" id="KW-0378">Hydrolase</keyword>
<feature type="region of interest" description="Disordered" evidence="1">
    <location>
        <begin position="1"/>
        <end position="20"/>
    </location>
</feature>
<evidence type="ECO:0000259" key="2">
    <source>
        <dbReference type="Pfam" id="PF00561"/>
    </source>
</evidence>
<dbReference type="InterPro" id="IPR029058">
    <property type="entry name" value="AB_hydrolase_fold"/>
</dbReference>
<dbReference type="PANTHER" id="PTHR43433:SF10">
    <property type="entry name" value="AB HYDROLASE-1 DOMAIN-CONTAINING PROTEIN"/>
    <property type="match status" value="1"/>
</dbReference>
<dbReference type="PANTHER" id="PTHR43433">
    <property type="entry name" value="HYDROLASE, ALPHA/BETA FOLD FAMILY PROTEIN"/>
    <property type="match status" value="1"/>
</dbReference>
<proteinExistence type="predicted"/>
<dbReference type="AlphaFoldDB" id="A0A7J9SJG3"/>
<dbReference type="Pfam" id="PF00561">
    <property type="entry name" value="Abhydrolase_1"/>
    <property type="match status" value="1"/>
</dbReference>
<accession>A0A7J9SJG3</accession>
<dbReference type="GO" id="GO:0016787">
    <property type="term" value="F:hydrolase activity"/>
    <property type="evidence" value="ECO:0007669"/>
    <property type="project" value="UniProtKB-KW"/>
</dbReference>
<keyword evidence="4" id="KW-1185">Reference proteome</keyword>
<dbReference type="Gene3D" id="3.40.50.1820">
    <property type="entry name" value="alpha/beta hydrolase"/>
    <property type="match status" value="1"/>
</dbReference>
<name>A0A7J9SJG3_9EURY</name>
<evidence type="ECO:0000313" key="3">
    <source>
        <dbReference type="EMBL" id="MBB6647065.1"/>
    </source>
</evidence>
<dbReference type="InterPro" id="IPR000073">
    <property type="entry name" value="AB_hydrolase_1"/>
</dbReference>
<feature type="domain" description="AB hydrolase-1" evidence="2">
    <location>
        <begin position="40"/>
        <end position="280"/>
    </location>
</feature>
<gene>
    <name evidence="3" type="ORF">H5V44_12350</name>
</gene>
<evidence type="ECO:0000313" key="4">
    <source>
        <dbReference type="Proteomes" id="UP000546257"/>
    </source>
</evidence>
<comment type="caution">
    <text evidence="3">The sequence shown here is derived from an EMBL/GenBank/DDBJ whole genome shotgun (WGS) entry which is preliminary data.</text>
</comment>
<reference evidence="3 4" key="1">
    <citation type="submission" date="2020-08" db="EMBL/GenBank/DDBJ databases">
        <authorList>
            <person name="Seo M.-J."/>
        </authorList>
    </citation>
    <scope>NUCLEOTIDE SEQUENCE [LARGE SCALE GENOMIC DNA]</scope>
    <source>
        <strain evidence="3 4">MBLA0160</strain>
    </source>
</reference>
<evidence type="ECO:0000256" key="1">
    <source>
        <dbReference type="SAM" id="MobiDB-lite"/>
    </source>
</evidence>
<dbReference type="Proteomes" id="UP000546257">
    <property type="component" value="Unassembled WGS sequence"/>
</dbReference>
<dbReference type="SUPFAM" id="SSF53474">
    <property type="entry name" value="alpha/beta-Hydrolases"/>
    <property type="match status" value="1"/>
</dbReference>
<sequence length="295" mass="31538">MTPPLNATRRPVSRGEGPSTVAVDGRQLAYATYGDPEGIPVLVLHGTPGSRRLGSVFDRKANRAGIRILAPDRPGYGRSAAWPEYSVDDAGRVITAVLDDAGVRTAGLVAFSGGAPYALAAARTRPERITRVDVVSGATPPGISEHTPPMQRVLRTLATGTPLVLRGLFRGQAWLAARLDPTFVAAQYTTKERADALPDDVKEVIKADFVEAVARSRRGVVTELRHTATQWGNDLDGVDAEVTFWHGADDANVPVADARRLSAALPTARLHTLSAADHLQALLRSRAEILDAHRS</sequence>
<dbReference type="InterPro" id="IPR050471">
    <property type="entry name" value="AB_hydrolase"/>
</dbReference>
<protein>
    <submittedName>
        <fullName evidence="3">Alpha/beta hydrolase</fullName>
    </submittedName>
</protein>
<organism evidence="3 4">
    <name type="scientific">Halobellus ruber</name>
    <dbReference type="NCBI Taxonomy" id="2761102"/>
    <lineage>
        <taxon>Archaea</taxon>
        <taxon>Methanobacteriati</taxon>
        <taxon>Methanobacteriota</taxon>
        <taxon>Stenosarchaea group</taxon>
        <taxon>Halobacteria</taxon>
        <taxon>Halobacteriales</taxon>
        <taxon>Haloferacaceae</taxon>
        <taxon>Halobellus</taxon>
    </lineage>
</organism>
<dbReference type="EMBL" id="JACKXD010000004">
    <property type="protein sequence ID" value="MBB6647065.1"/>
    <property type="molecule type" value="Genomic_DNA"/>
</dbReference>